<protein>
    <submittedName>
        <fullName evidence="2">Uncharacterized protein</fullName>
    </submittedName>
</protein>
<feature type="compositionally biased region" description="Basic and acidic residues" evidence="1">
    <location>
        <begin position="53"/>
        <end position="65"/>
    </location>
</feature>
<gene>
    <name evidence="2" type="ORF">ACFP85_06595</name>
</gene>
<keyword evidence="3" id="KW-1185">Reference proteome</keyword>
<evidence type="ECO:0000256" key="1">
    <source>
        <dbReference type="SAM" id="MobiDB-lite"/>
    </source>
</evidence>
<accession>A0ABW1XIM1</accession>
<comment type="caution">
    <text evidence="2">The sequence shown here is derived from an EMBL/GenBank/DDBJ whole genome shotgun (WGS) entry which is preliminary data.</text>
</comment>
<proteinExistence type="predicted"/>
<feature type="region of interest" description="Disordered" evidence="1">
    <location>
        <begin position="1"/>
        <end position="82"/>
    </location>
</feature>
<evidence type="ECO:0000313" key="3">
    <source>
        <dbReference type="Proteomes" id="UP001596364"/>
    </source>
</evidence>
<organism evidence="2 3">
    <name type="scientific">Pseudobowmanella zhangzhouensis</name>
    <dbReference type="NCBI Taxonomy" id="1537679"/>
    <lineage>
        <taxon>Bacteria</taxon>
        <taxon>Pseudomonadati</taxon>
        <taxon>Pseudomonadota</taxon>
        <taxon>Gammaproteobacteria</taxon>
        <taxon>Alteromonadales</taxon>
        <taxon>Alteromonadaceae</taxon>
    </lineage>
</organism>
<reference evidence="3" key="1">
    <citation type="journal article" date="2019" name="Int. J. Syst. Evol. Microbiol.">
        <title>The Global Catalogue of Microorganisms (GCM) 10K type strain sequencing project: providing services to taxonomists for standard genome sequencing and annotation.</title>
        <authorList>
            <consortium name="The Broad Institute Genomics Platform"/>
            <consortium name="The Broad Institute Genome Sequencing Center for Infectious Disease"/>
            <person name="Wu L."/>
            <person name="Ma J."/>
        </authorList>
    </citation>
    <scope>NUCLEOTIDE SEQUENCE [LARGE SCALE GENOMIC DNA]</scope>
    <source>
        <strain evidence="3">CGMCC 1.16031</strain>
    </source>
</reference>
<dbReference type="Proteomes" id="UP001596364">
    <property type="component" value="Unassembled WGS sequence"/>
</dbReference>
<name>A0ABW1XIM1_9ALTE</name>
<dbReference type="EMBL" id="JBHSUS010000001">
    <property type="protein sequence ID" value="MFC6439815.1"/>
    <property type="molecule type" value="Genomic_DNA"/>
</dbReference>
<dbReference type="RefSeq" id="WP_131256704.1">
    <property type="nucleotide sequence ID" value="NZ_JBHSUS010000001.1"/>
</dbReference>
<evidence type="ECO:0000313" key="2">
    <source>
        <dbReference type="EMBL" id="MFC6439815.1"/>
    </source>
</evidence>
<sequence length="296" mass="31708">MGTSASSRGPKDKNPLVPPWAEGGDGLSIGPDSNSDGDLGLGDGGGEQDNDDKDNSQEVDNDKVQQEIGPPDHAQPPPSRFKSARQAFGKYAGTGGTTSDLRRSLKNYAKKSSGGGKGTSRRLASGITAGSGLVGMMRGGSVTVGDQTLSLNDLRGLSTDQAIDRIASHLAPDNSDSDSVRIALNYALEEALPDTQDFDPASFTDEVIQDAISCYLTDLIFQDVVTGMGEAWFKAELATKHHKMESELRELIKVITQQEMDKATNGNPSDITKNNIKKIQIEAISKTVEYWEKFND</sequence>